<evidence type="ECO:0000256" key="2">
    <source>
        <dbReference type="ARBA" id="ARBA00006206"/>
    </source>
</evidence>
<dbReference type="InterPro" id="IPR015443">
    <property type="entry name" value="Aldose_1-epimerase"/>
</dbReference>
<dbReference type="UniPathway" id="UPA00242"/>
<evidence type="ECO:0000256" key="4">
    <source>
        <dbReference type="ARBA" id="ARBA00023277"/>
    </source>
</evidence>
<evidence type="ECO:0000256" key="8">
    <source>
        <dbReference type="PIRSR" id="PIRSR005096-3"/>
    </source>
</evidence>
<keyword evidence="4 5" id="KW-0119">Carbohydrate metabolism</keyword>
<comment type="catalytic activity">
    <reaction evidence="5">
        <text>alpha-D-glucose = beta-D-glucose</text>
        <dbReference type="Rhea" id="RHEA:10264"/>
        <dbReference type="ChEBI" id="CHEBI:15903"/>
        <dbReference type="ChEBI" id="CHEBI:17925"/>
        <dbReference type="EC" id="5.1.3.3"/>
    </reaction>
</comment>
<dbReference type="GO" id="GO:0006006">
    <property type="term" value="P:glucose metabolic process"/>
    <property type="evidence" value="ECO:0007669"/>
    <property type="project" value="TreeGrafter"/>
</dbReference>
<dbReference type="AlphaFoldDB" id="A0A7X5LJ80"/>
<dbReference type="SUPFAM" id="SSF74650">
    <property type="entry name" value="Galactose mutarotase-like"/>
    <property type="match status" value="1"/>
</dbReference>
<dbReference type="Gene3D" id="2.70.98.10">
    <property type="match status" value="1"/>
</dbReference>
<dbReference type="InterPro" id="IPR014718">
    <property type="entry name" value="GH-type_carb-bd"/>
</dbReference>
<protein>
    <recommendedName>
        <fullName evidence="5">Aldose 1-epimerase</fullName>
        <ecNumber evidence="5">5.1.3.3</ecNumber>
    </recommendedName>
</protein>
<dbReference type="PANTHER" id="PTHR10091">
    <property type="entry name" value="ALDOSE-1-EPIMERASE"/>
    <property type="match status" value="1"/>
</dbReference>
<comment type="pathway">
    <text evidence="1 5">Carbohydrate metabolism; hexose metabolism.</text>
</comment>
<feature type="binding site" evidence="8">
    <location>
        <begin position="179"/>
        <end position="181"/>
    </location>
    <ligand>
        <name>beta-D-galactose</name>
        <dbReference type="ChEBI" id="CHEBI:27667"/>
    </ligand>
</feature>
<gene>
    <name evidence="9" type="ORF">GTH32_04075</name>
</gene>
<proteinExistence type="inferred from homology"/>
<evidence type="ECO:0000256" key="6">
    <source>
        <dbReference type="PIRSR" id="PIRSR005096-1"/>
    </source>
</evidence>
<dbReference type="InterPro" id="IPR011013">
    <property type="entry name" value="Gal_mutarotase_sf_dom"/>
</dbReference>
<feature type="active site" description="Proton acceptor" evidence="6">
    <location>
        <position position="303"/>
    </location>
</feature>
<dbReference type="PIRSF" id="PIRSF005096">
    <property type="entry name" value="GALM"/>
    <property type="match status" value="1"/>
</dbReference>
<dbReference type="EC" id="5.1.3.3" evidence="5"/>
<dbReference type="NCBIfam" id="NF008277">
    <property type="entry name" value="PRK11055.1"/>
    <property type="match status" value="1"/>
</dbReference>
<dbReference type="GO" id="GO:0004034">
    <property type="term" value="F:aldose 1-epimerase activity"/>
    <property type="evidence" value="ECO:0007669"/>
    <property type="project" value="UniProtKB-EC"/>
</dbReference>
<evidence type="ECO:0000256" key="3">
    <source>
        <dbReference type="ARBA" id="ARBA00023235"/>
    </source>
</evidence>
<name>A0A7X5LJ80_9ALTE</name>
<dbReference type="Proteomes" id="UP000470213">
    <property type="component" value="Unassembled WGS sequence"/>
</dbReference>
<dbReference type="InterPro" id="IPR047215">
    <property type="entry name" value="Galactose_mutarotase-like"/>
</dbReference>
<dbReference type="PANTHER" id="PTHR10091:SF0">
    <property type="entry name" value="GALACTOSE MUTAROTASE"/>
    <property type="match status" value="1"/>
</dbReference>
<dbReference type="CDD" id="cd09019">
    <property type="entry name" value="galactose_mutarotase_like"/>
    <property type="match status" value="1"/>
</dbReference>
<evidence type="ECO:0000256" key="7">
    <source>
        <dbReference type="PIRSR" id="PIRSR005096-2"/>
    </source>
</evidence>
<evidence type="ECO:0000256" key="1">
    <source>
        <dbReference type="ARBA" id="ARBA00005028"/>
    </source>
</evidence>
<reference evidence="9 10" key="1">
    <citation type="submission" date="2020-01" db="EMBL/GenBank/DDBJ databases">
        <authorList>
            <person name="Chen J."/>
            <person name="Zhu S."/>
            <person name="Yang J."/>
        </authorList>
    </citation>
    <scope>NUCLEOTIDE SEQUENCE [LARGE SCALE GENOMIC DNA]</scope>
    <source>
        <strain evidence="9 10">345S023</strain>
    </source>
</reference>
<feature type="binding site" evidence="7">
    <location>
        <position position="249"/>
    </location>
    <ligand>
        <name>beta-D-galactose</name>
        <dbReference type="ChEBI" id="CHEBI:27667"/>
    </ligand>
</feature>
<keyword evidence="3 5" id="KW-0413">Isomerase</keyword>
<evidence type="ECO:0000313" key="10">
    <source>
        <dbReference type="Proteomes" id="UP000470213"/>
    </source>
</evidence>
<feature type="active site" description="Proton donor" evidence="6">
    <location>
        <position position="179"/>
    </location>
</feature>
<dbReference type="GO" id="GO:0033499">
    <property type="term" value="P:galactose catabolic process via UDP-galactose, Leloir pathway"/>
    <property type="evidence" value="ECO:0007669"/>
    <property type="project" value="TreeGrafter"/>
</dbReference>
<evidence type="ECO:0000313" key="9">
    <source>
        <dbReference type="EMBL" id="NDV90372.1"/>
    </source>
</evidence>
<dbReference type="InterPro" id="IPR008183">
    <property type="entry name" value="Aldose_1/G6P_1-epimerase"/>
</dbReference>
<dbReference type="Pfam" id="PF01263">
    <property type="entry name" value="Aldose_epim"/>
    <property type="match status" value="1"/>
</dbReference>
<organism evidence="9 10">
    <name type="scientific">Alteromonas profundi</name>
    <dbReference type="NCBI Taxonomy" id="2696062"/>
    <lineage>
        <taxon>Bacteria</taxon>
        <taxon>Pseudomonadati</taxon>
        <taxon>Pseudomonadota</taxon>
        <taxon>Gammaproteobacteria</taxon>
        <taxon>Alteromonadales</taxon>
        <taxon>Alteromonadaceae</taxon>
        <taxon>Alteromonas/Salinimonas group</taxon>
        <taxon>Alteromonas</taxon>
    </lineage>
</organism>
<evidence type="ECO:0000256" key="5">
    <source>
        <dbReference type="PIRNR" id="PIRNR005096"/>
    </source>
</evidence>
<keyword evidence="10" id="KW-1185">Reference proteome</keyword>
<comment type="similarity">
    <text evidence="2 5">Belongs to the aldose epimerase family.</text>
</comment>
<accession>A0A7X5LJ80</accession>
<dbReference type="RefSeq" id="WP_163083970.1">
    <property type="nucleotide sequence ID" value="NZ_JAAAWN010000004.1"/>
</dbReference>
<dbReference type="EMBL" id="JAAAWN010000004">
    <property type="protein sequence ID" value="NDV90372.1"/>
    <property type="molecule type" value="Genomic_DNA"/>
</dbReference>
<sequence>MKVVESDFGTIDGKVVTQFLLRNDKGMEVRLLNYGGIIHDIKVPDKNAELHGCVQSLDSLQHYINDEGYHGAIVGRYANRIGQGAFTLNGIEYQLEKNGGEHNLHGGLSGFHKKMWQAKTSATAHTASVHFSLLSVDGESGFPGNVQVEAVYTLNQDNELSLRLNATTDKATPISLTQHAYFTLSREASVVNTQVKINAREVTDADATLLPTGKFVEVAATPFDFTALTPIASQLDKTHPLFDMVGGYDHNYVLRDSQDSEEQAQVYAEDTGISMKVFTNLPGIQFYTGNLRTSQQLGALCLEPQYFPDSPNQPHFPCCIITPDTPFNAYIKYQFNVT</sequence>
<dbReference type="GO" id="GO:0030246">
    <property type="term" value="F:carbohydrate binding"/>
    <property type="evidence" value="ECO:0007669"/>
    <property type="project" value="InterPro"/>
</dbReference>
<comment type="caution">
    <text evidence="9">The sequence shown here is derived from an EMBL/GenBank/DDBJ whole genome shotgun (WGS) entry which is preliminary data.</text>
</comment>
<feature type="binding site" evidence="8">
    <location>
        <begin position="79"/>
        <end position="80"/>
    </location>
    <ligand>
        <name>beta-D-galactose</name>
        <dbReference type="ChEBI" id="CHEBI:27667"/>
    </ligand>
</feature>